<protein>
    <submittedName>
        <fullName evidence="1">Chromosome partitioning protein ParB</fullName>
    </submittedName>
</protein>
<dbReference type="Gene3D" id="3.90.1530.10">
    <property type="entry name" value="Conserved hypothetical protein from pyrococcus furiosus pfu- 392566-001, ParB domain"/>
    <property type="match status" value="1"/>
</dbReference>
<evidence type="ECO:0000313" key="1">
    <source>
        <dbReference type="EMBL" id="RKN86158.1"/>
    </source>
</evidence>
<gene>
    <name evidence="1" type="ORF">D7M11_03875</name>
</gene>
<proteinExistence type="predicted"/>
<name>A0A3B0CN34_9BACL</name>
<sequence length="155" mass="18301">MEQLLPERLQYTATEARIVADRGQIEDWIHLYLNSAGHNPKLSEGLKLRQRHWVGPILVDVDRLQRCHGPENEPDMEYYSSVDHWEHKVSRYEQMFRSGWDAPPPIVVHHQGRLSVRDGNRRTAALKRAGIRAYWVIIWDDDSVENILNFLRECY</sequence>
<dbReference type="Proteomes" id="UP000282311">
    <property type="component" value="Unassembled WGS sequence"/>
</dbReference>
<dbReference type="InterPro" id="IPR036086">
    <property type="entry name" value="ParB/Sulfiredoxin_sf"/>
</dbReference>
<reference evidence="1 2" key="1">
    <citation type="journal article" date="2007" name="Int. J. Syst. Evol. Microbiol.">
        <title>Paenibacillus ginsengarvi sp. nov., isolated from soil from ginseng cultivation.</title>
        <authorList>
            <person name="Yoon M.H."/>
            <person name="Ten L.N."/>
            <person name="Im W.T."/>
        </authorList>
    </citation>
    <scope>NUCLEOTIDE SEQUENCE [LARGE SCALE GENOMIC DNA]</scope>
    <source>
        <strain evidence="1 2">KCTC 13059</strain>
    </source>
</reference>
<comment type="caution">
    <text evidence="1">The sequence shown here is derived from an EMBL/GenBank/DDBJ whole genome shotgun (WGS) entry which is preliminary data.</text>
</comment>
<accession>A0A3B0CN34</accession>
<dbReference type="AlphaFoldDB" id="A0A3B0CN34"/>
<dbReference type="OrthoDB" id="2650331at2"/>
<dbReference type="SUPFAM" id="SSF110849">
    <property type="entry name" value="ParB/Sulfiredoxin"/>
    <property type="match status" value="1"/>
</dbReference>
<keyword evidence="2" id="KW-1185">Reference proteome</keyword>
<dbReference type="EMBL" id="RBAH01000002">
    <property type="protein sequence ID" value="RKN86158.1"/>
    <property type="molecule type" value="Genomic_DNA"/>
</dbReference>
<evidence type="ECO:0000313" key="2">
    <source>
        <dbReference type="Proteomes" id="UP000282311"/>
    </source>
</evidence>
<dbReference type="RefSeq" id="WP_120745850.1">
    <property type="nucleotide sequence ID" value="NZ_RBAH01000002.1"/>
</dbReference>
<organism evidence="1 2">
    <name type="scientific">Paenibacillus ginsengarvi</name>
    <dbReference type="NCBI Taxonomy" id="400777"/>
    <lineage>
        <taxon>Bacteria</taxon>
        <taxon>Bacillati</taxon>
        <taxon>Bacillota</taxon>
        <taxon>Bacilli</taxon>
        <taxon>Bacillales</taxon>
        <taxon>Paenibacillaceae</taxon>
        <taxon>Paenibacillus</taxon>
    </lineage>
</organism>